<dbReference type="SUPFAM" id="SSF57850">
    <property type="entry name" value="RING/U-box"/>
    <property type="match status" value="1"/>
</dbReference>
<dbReference type="InParanoid" id="A0A0G4GNS2"/>
<evidence type="ECO:0000256" key="5">
    <source>
        <dbReference type="ARBA" id="ARBA00022833"/>
    </source>
</evidence>
<evidence type="ECO:0000313" key="12">
    <source>
        <dbReference type="Proteomes" id="UP000041254"/>
    </source>
</evidence>
<keyword evidence="4 8" id="KW-0863">Zinc-finger</keyword>
<dbReference type="STRING" id="1169540.A0A0G4GNS2"/>
<dbReference type="CDD" id="cd16454">
    <property type="entry name" value="RING-H2_PA-TM-RING"/>
    <property type="match status" value="1"/>
</dbReference>
<keyword evidence="6" id="KW-1133">Transmembrane helix</keyword>
<organism evidence="11 12">
    <name type="scientific">Vitrella brassicaformis (strain CCMP3155)</name>
    <dbReference type="NCBI Taxonomy" id="1169540"/>
    <lineage>
        <taxon>Eukaryota</taxon>
        <taxon>Sar</taxon>
        <taxon>Alveolata</taxon>
        <taxon>Colpodellida</taxon>
        <taxon>Vitrellaceae</taxon>
        <taxon>Vitrella</taxon>
    </lineage>
</organism>
<dbReference type="InterPro" id="IPR001841">
    <property type="entry name" value="Znf_RING"/>
</dbReference>
<dbReference type="EMBL" id="CDMY01000738">
    <property type="protein sequence ID" value="CEM31932.1"/>
    <property type="molecule type" value="Genomic_DNA"/>
</dbReference>
<feature type="region of interest" description="Disordered" evidence="9">
    <location>
        <begin position="1"/>
        <end position="61"/>
    </location>
</feature>
<dbReference type="GO" id="GO:0016020">
    <property type="term" value="C:membrane"/>
    <property type="evidence" value="ECO:0007669"/>
    <property type="project" value="UniProtKB-SubCell"/>
</dbReference>
<comment type="subcellular location">
    <subcellularLocation>
        <location evidence="1">Membrane</location>
    </subcellularLocation>
</comment>
<keyword evidence="7" id="KW-0472">Membrane</keyword>
<dbReference type="PANTHER" id="PTHR46539:SF1">
    <property type="entry name" value="E3 UBIQUITIN-PROTEIN LIGASE ATL42"/>
    <property type="match status" value="1"/>
</dbReference>
<evidence type="ECO:0000313" key="11">
    <source>
        <dbReference type="EMBL" id="CEM31932.1"/>
    </source>
</evidence>
<evidence type="ECO:0000256" key="4">
    <source>
        <dbReference type="ARBA" id="ARBA00022771"/>
    </source>
</evidence>
<evidence type="ECO:0000256" key="3">
    <source>
        <dbReference type="ARBA" id="ARBA00022723"/>
    </source>
</evidence>
<proteinExistence type="predicted"/>
<dbReference type="PANTHER" id="PTHR46539">
    <property type="entry name" value="E3 UBIQUITIN-PROTEIN LIGASE ATL42"/>
    <property type="match status" value="1"/>
</dbReference>
<dbReference type="Gene3D" id="3.30.40.10">
    <property type="entry name" value="Zinc/RING finger domain, C3HC4 (zinc finger)"/>
    <property type="match status" value="1"/>
</dbReference>
<gene>
    <name evidence="11" type="ORF">Vbra_2346</name>
</gene>
<evidence type="ECO:0000256" key="9">
    <source>
        <dbReference type="SAM" id="MobiDB-lite"/>
    </source>
</evidence>
<name>A0A0G4GNS2_VITBC</name>
<evidence type="ECO:0000256" key="2">
    <source>
        <dbReference type="ARBA" id="ARBA00022692"/>
    </source>
</evidence>
<dbReference type="Proteomes" id="UP000041254">
    <property type="component" value="Unassembled WGS sequence"/>
</dbReference>
<dbReference type="VEuPathDB" id="CryptoDB:Vbra_2346"/>
<dbReference type="AlphaFoldDB" id="A0A0G4GNS2"/>
<dbReference type="GO" id="GO:0008270">
    <property type="term" value="F:zinc ion binding"/>
    <property type="evidence" value="ECO:0007669"/>
    <property type="project" value="UniProtKB-KW"/>
</dbReference>
<keyword evidence="3" id="KW-0479">Metal-binding</keyword>
<evidence type="ECO:0000256" key="1">
    <source>
        <dbReference type="ARBA" id="ARBA00004370"/>
    </source>
</evidence>
<sequence>MSEAEAEREGEAEGGAHRSGPSSGARSYRAHPYQGPYNRGSADSAGPAEQPAEGQGDAAANNTTSTHLNIRINMQLLVGVDTWVSGTPTLHFNIRRTTALCRMFGIYLGRLSVPPELEPGLHYMCEFNYFATDGRTHTFTSETSVTGGEVGMADGDTIYARPTPGSALDMWLRERERDEGDVPQGGMPQPADESASLSVLIKTSRLFAYGCEATTDADGKLETTAGSSSSPVERTAAAAASASSLAERTDQDTCSICLDTFATGQVVRRILKCGHQWHAECVDPHFALKAHCPVCRLDLREAAVEQQNQAGGKGGDAQH</sequence>
<reference evidence="11 12" key="1">
    <citation type="submission" date="2014-11" db="EMBL/GenBank/DDBJ databases">
        <authorList>
            <person name="Zhu J."/>
            <person name="Qi W."/>
            <person name="Song R."/>
        </authorList>
    </citation>
    <scope>NUCLEOTIDE SEQUENCE [LARGE SCALE GENOMIC DNA]</scope>
</reference>
<protein>
    <recommendedName>
        <fullName evidence="10">RING-type domain-containing protein</fullName>
    </recommendedName>
</protein>
<accession>A0A0G4GNS2</accession>
<dbReference type="SMART" id="SM00184">
    <property type="entry name" value="RING"/>
    <property type="match status" value="1"/>
</dbReference>
<dbReference type="OrthoDB" id="421575at2759"/>
<dbReference type="PROSITE" id="PS50089">
    <property type="entry name" value="ZF_RING_2"/>
    <property type="match status" value="1"/>
</dbReference>
<evidence type="ECO:0000256" key="6">
    <source>
        <dbReference type="ARBA" id="ARBA00022989"/>
    </source>
</evidence>
<feature type="domain" description="RING-type" evidence="10">
    <location>
        <begin position="254"/>
        <end position="296"/>
    </location>
</feature>
<keyword evidence="2" id="KW-0812">Transmembrane</keyword>
<evidence type="ECO:0000256" key="8">
    <source>
        <dbReference type="PROSITE-ProRule" id="PRU00175"/>
    </source>
</evidence>
<feature type="compositionally biased region" description="Basic and acidic residues" evidence="9">
    <location>
        <begin position="1"/>
        <end position="16"/>
    </location>
</feature>
<evidence type="ECO:0000256" key="7">
    <source>
        <dbReference type="ARBA" id="ARBA00023136"/>
    </source>
</evidence>
<dbReference type="Pfam" id="PF13639">
    <property type="entry name" value="zf-RING_2"/>
    <property type="match status" value="1"/>
</dbReference>
<dbReference type="InterPro" id="IPR013083">
    <property type="entry name" value="Znf_RING/FYVE/PHD"/>
</dbReference>
<evidence type="ECO:0000259" key="10">
    <source>
        <dbReference type="PROSITE" id="PS50089"/>
    </source>
</evidence>
<keyword evidence="12" id="KW-1185">Reference proteome</keyword>
<keyword evidence="5" id="KW-0862">Zinc</keyword>